<sequence length="60" mass="6153">MTDYDAAAHLSDDEAMRVAADLGAAASIIHSDTATSEARGFAADIASDAADKAKTPRDDN</sequence>
<protein>
    <submittedName>
        <fullName evidence="1">Uncharacterized protein</fullName>
    </submittedName>
</protein>
<evidence type="ECO:0000313" key="2">
    <source>
        <dbReference type="Proteomes" id="UP000314251"/>
    </source>
</evidence>
<reference evidence="1" key="1">
    <citation type="submission" date="2019-10" db="EMBL/GenBank/DDBJ databases">
        <title>Nonomuraea sp. nov., isolated from Phyllanthus amarus.</title>
        <authorList>
            <person name="Klykleung N."/>
            <person name="Tanasupawat S."/>
        </authorList>
    </citation>
    <scope>NUCLEOTIDE SEQUENCE [LARGE SCALE GENOMIC DNA]</scope>
    <source>
        <strain evidence="1">3MP-10</strain>
    </source>
</reference>
<accession>A0A5N6AE29</accession>
<dbReference type="Proteomes" id="UP000314251">
    <property type="component" value="Unassembled WGS sequence"/>
</dbReference>
<comment type="caution">
    <text evidence="1">The sequence shown here is derived from an EMBL/GenBank/DDBJ whole genome shotgun (WGS) entry which is preliminary data.</text>
</comment>
<dbReference type="RefSeq" id="WP_139667226.1">
    <property type="nucleotide sequence ID" value="NZ_VDLY02000005.1"/>
</dbReference>
<gene>
    <name evidence="1" type="ORF">FH607_009230</name>
</gene>
<keyword evidence="2" id="KW-1185">Reference proteome</keyword>
<name>A0A5N6AE29_9ACTN</name>
<dbReference type="EMBL" id="VDLY02000005">
    <property type="protein sequence ID" value="KAB8167074.1"/>
    <property type="molecule type" value="Genomic_DNA"/>
</dbReference>
<evidence type="ECO:0000313" key="1">
    <source>
        <dbReference type="EMBL" id="KAB8167074.1"/>
    </source>
</evidence>
<dbReference type="AlphaFoldDB" id="A0A5N6AE29"/>
<proteinExistence type="predicted"/>
<organism evidence="1 2">
    <name type="scientific">Streptomyces mimosae</name>
    <dbReference type="NCBI Taxonomy" id="2586635"/>
    <lineage>
        <taxon>Bacteria</taxon>
        <taxon>Bacillati</taxon>
        <taxon>Actinomycetota</taxon>
        <taxon>Actinomycetes</taxon>
        <taxon>Kitasatosporales</taxon>
        <taxon>Streptomycetaceae</taxon>
        <taxon>Streptomyces</taxon>
    </lineage>
</organism>